<dbReference type="FunFam" id="3.60.40.10:FF:000005">
    <property type="entry name" value="Serine/threonine protein phosphatase"/>
    <property type="match status" value="1"/>
</dbReference>
<evidence type="ECO:0000256" key="2">
    <source>
        <dbReference type="ARBA" id="ARBA00022553"/>
    </source>
</evidence>
<keyword evidence="10" id="KW-0904">Protein phosphatase</keyword>
<dbReference type="GO" id="GO:0004722">
    <property type="term" value="F:protein serine/threonine phosphatase activity"/>
    <property type="evidence" value="ECO:0007669"/>
    <property type="project" value="UniProtKB-EC"/>
</dbReference>
<dbReference type="InterPro" id="IPR036457">
    <property type="entry name" value="PPM-type-like_dom_sf"/>
</dbReference>
<dbReference type="PANTHER" id="PTHR43156:SF2">
    <property type="entry name" value="STAGE II SPORULATION PROTEIN E"/>
    <property type="match status" value="1"/>
</dbReference>
<dbReference type="Pfam" id="PF13185">
    <property type="entry name" value="GAF_2"/>
    <property type="match status" value="1"/>
</dbReference>
<protein>
    <recommendedName>
        <fullName evidence="1">protein-serine/threonine phosphatase</fullName>
        <ecNumber evidence="1">3.1.3.16</ecNumber>
    </recommendedName>
    <alternativeName>
        <fullName evidence="15">Protein-serine/threonine phosphatase</fullName>
    </alternativeName>
    <alternativeName>
        <fullName evidence="14">Serine/threonine-protein kinase</fullName>
    </alternativeName>
</protein>
<dbReference type="EC" id="3.1.3.16" evidence="1"/>
<dbReference type="GO" id="GO:0005524">
    <property type="term" value="F:ATP binding"/>
    <property type="evidence" value="ECO:0007669"/>
    <property type="project" value="UniProtKB-KW"/>
</dbReference>
<organism evidence="18">
    <name type="scientific">Streptomyces sp. R21</name>
    <dbReference type="NCBI Taxonomy" id="3238627"/>
    <lineage>
        <taxon>Bacteria</taxon>
        <taxon>Bacillati</taxon>
        <taxon>Actinomycetota</taxon>
        <taxon>Actinomycetes</taxon>
        <taxon>Kitasatosporales</taxon>
        <taxon>Streptomycetaceae</taxon>
        <taxon>Streptomyces</taxon>
    </lineage>
</organism>
<accession>A0AB39P9L3</accession>
<keyword evidence="8" id="KW-0067">ATP-binding</keyword>
<dbReference type="Gene3D" id="3.30.450.20">
    <property type="entry name" value="PAS domain"/>
    <property type="match status" value="1"/>
</dbReference>
<dbReference type="Pfam" id="PF13581">
    <property type="entry name" value="HATPase_c_2"/>
    <property type="match status" value="1"/>
</dbReference>
<reference evidence="18" key="1">
    <citation type="submission" date="2024-07" db="EMBL/GenBank/DDBJ databases">
        <authorList>
            <person name="Yu S.T."/>
        </authorList>
    </citation>
    <scope>NUCLEOTIDE SEQUENCE</scope>
    <source>
        <strain evidence="18">R21</strain>
    </source>
</reference>
<dbReference type="RefSeq" id="WP_369234526.1">
    <property type="nucleotide sequence ID" value="NZ_CP163435.1"/>
</dbReference>
<dbReference type="GO" id="GO:0016301">
    <property type="term" value="F:kinase activity"/>
    <property type="evidence" value="ECO:0007669"/>
    <property type="project" value="UniProtKB-KW"/>
</dbReference>
<name>A0AB39P9L3_9ACTN</name>
<keyword evidence="11" id="KW-0464">Manganese</keyword>
<sequence>MRTGEPLPAVGAVLASLATGLWHWDNAAGQVTVDAEAARLLGLPPEPATLTVATARARLHPVDWNEIVSVVQLAVMEETLAEVRVRIMDEHGRVVRTVRSRSKPSFNHEMKAYELIGTIQEVTEPPPGVAARSPVTGDWRRSREAFLLDAGRALAEARSTEEVLRVAAGLSMPGFSPDGLAVFGAAADRLTIIGHHGHQPGDEGPFSHMSLDTDYPAAEVVRTGRAVYLSSPEDYKARYPASWPLAQHFGRESWAFLPLTVAGRTMGAWMAAFTYPVSFTPDERSVLTTVARMLAQALSRAGAAESERELTDGLQRSMMPTLGPEIPGMTVAARYVPTGGGLQVGGDWYDMIPLPGGTSPANSGGGRFALVIGDVQGHDVRAAGLMGQLRIALRAYASEGHRPDAVLSRASRFLYGVTDSVTYGESGPEAGDVRFATCLYVEVDPASGTLDIARAGHPDPAIRMADGTVLMRPTAGGLPLGIDPDADYPTTRLVLEPGETMLICTDGLIETGGHDLDTGWRRIRRTLESHNGDMEALADALVQAVHGPSSHHTTGPLVDRREDDIALLLLCRVSEGCGCDAEATTIPSVRRTMLTIAQAEPERIAGARQQLRELLHDWMSEDQVDSAVLLVSEMLTNVLVHTDADALLVAEVTGRPGAEGTPGERRMRVEVTDASDDLPHRRHPGELASSGRGLVLTELLADAWGVDPRGEGKSIWFELYESSAKEPEAPGEVDGPGVP</sequence>
<evidence type="ECO:0000256" key="14">
    <source>
        <dbReference type="ARBA" id="ARBA00075117"/>
    </source>
</evidence>
<dbReference type="Gene3D" id="3.60.40.10">
    <property type="entry name" value="PPM-type phosphatase domain"/>
    <property type="match status" value="1"/>
</dbReference>
<keyword evidence="2" id="KW-0597">Phosphoprotein</keyword>
<evidence type="ECO:0000313" key="18">
    <source>
        <dbReference type="EMBL" id="XDQ27271.1"/>
    </source>
</evidence>
<evidence type="ECO:0000256" key="5">
    <source>
        <dbReference type="ARBA" id="ARBA00022741"/>
    </source>
</evidence>
<dbReference type="InterPro" id="IPR035965">
    <property type="entry name" value="PAS-like_dom_sf"/>
</dbReference>
<evidence type="ECO:0000256" key="11">
    <source>
        <dbReference type="ARBA" id="ARBA00023211"/>
    </source>
</evidence>
<evidence type="ECO:0000256" key="10">
    <source>
        <dbReference type="ARBA" id="ARBA00022912"/>
    </source>
</evidence>
<feature type="region of interest" description="Disordered" evidence="16">
    <location>
        <begin position="654"/>
        <end position="689"/>
    </location>
</feature>
<keyword evidence="6" id="KW-0418">Kinase</keyword>
<evidence type="ECO:0000256" key="6">
    <source>
        <dbReference type="ARBA" id="ARBA00022777"/>
    </source>
</evidence>
<gene>
    <name evidence="18" type="ORF">AB5J56_22270</name>
</gene>
<dbReference type="PANTHER" id="PTHR43156">
    <property type="entry name" value="STAGE II SPORULATION PROTEIN E-RELATED"/>
    <property type="match status" value="1"/>
</dbReference>
<feature type="domain" description="PPM-type phosphatase" evidence="17">
    <location>
        <begin position="326"/>
        <end position="572"/>
    </location>
</feature>
<dbReference type="InterPro" id="IPR052016">
    <property type="entry name" value="Bact_Sigma-Reg"/>
</dbReference>
<dbReference type="SUPFAM" id="SSF81606">
    <property type="entry name" value="PP2C-like"/>
    <property type="match status" value="1"/>
</dbReference>
<dbReference type="AlphaFoldDB" id="A0AB39P9L3"/>
<proteinExistence type="predicted"/>
<dbReference type="EMBL" id="CP163435">
    <property type="protein sequence ID" value="XDQ27271.1"/>
    <property type="molecule type" value="Genomic_DNA"/>
</dbReference>
<dbReference type="InterPro" id="IPR003594">
    <property type="entry name" value="HATPase_dom"/>
</dbReference>
<dbReference type="InterPro" id="IPR029016">
    <property type="entry name" value="GAF-like_dom_sf"/>
</dbReference>
<keyword evidence="3" id="KW-0808">Transferase</keyword>
<keyword evidence="5" id="KW-0547">Nucleotide-binding</keyword>
<dbReference type="InterPro" id="IPR003018">
    <property type="entry name" value="GAF"/>
</dbReference>
<dbReference type="Gene3D" id="3.30.565.10">
    <property type="entry name" value="Histidine kinase-like ATPase, C-terminal domain"/>
    <property type="match status" value="1"/>
</dbReference>
<feature type="compositionally biased region" description="Basic and acidic residues" evidence="16">
    <location>
        <begin position="662"/>
        <end position="671"/>
    </location>
</feature>
<evidence type="ECO:0000256" key="13">
    <source>
        <dbReference type="ARBA" id="ARBA00056274"/>
    </source>
</evidence>
<evidence type="ECO:0000256" key="7">
    <source>
        <dbReference type="ARBA" id="ARBA00022801"/>
    </source>
</evidence>
<dbReference type="GO" id="GO:0046872">
    <property type="term" value="F:metal ion binding"/>
    <property type="evidence" value="ECO:0007669"/>
    <property type="project" value="UniProtKB-KW"/>
</dbReference>
<dbReference type="Pfam" id="PF07228">
    <property type="entry name" value="SpoIIE"/>
    <property type="match status" value="1"/>
</dbReference>
<evidence type="ECO:0000256" key="4">
    <source>
        <dbReference type="ARBA" id="ARBA00022723"/>
    </source>
</evidence>
<evidence type="ECO:0000256" key="3">
    <source>
        <dbReference type="ARBA" id="ARBA00022679"/>
    </source>
</evidence>
<evidence type="ECO:0000256" key="15">
    <source>
        <dbReference type="ARBA" id="ARBA00081350"/>
    </source>
</evidence>
<dbReference type="CDD" id="cd16936">
    <property type="entry name" value="HATPase_RsbW-like"/>
    <property type="match status" value="1"/>
</dbReference>
<comment type="function">
    <text evidence="13">Primarily acts as an independent SigF regulator that is sensitive to the osmosensory signal, mediating the cross talk of PknD with the SigF regulon. Possesses both phosphatase and kinase activities. The kinase domain functions as a classic anti-sigma factor-like kinase to phosphorylate the anti-anti-sigma factor domain at the canonical regulatory site, and the phosphatase domain antagonizes this activity.</text>
</comment>
<evidence type="ECO:0000256" key="16">
    <source>
        <dbReference type="SAM" id="MobiDB-lite"/>
    </source>
</evidence>
<dbReference type="InterPro" id="IPR001932">
    <property type="entry name" value="PPM-type_phosphatase-like_dom"/>
</dbReference>
<keyword evidence="7" id="KW-0378">Hydrolase</keyword>
<evidence type="ECO:0000256" key="1">
    <source>
        <dbReference type="ARBA" id="ARBA00013081"/>
    </source>
</evidence>
<evidence type="ECO:0000259" key="17">
    <source>
        <dbReference type="SMART" id="SM00331"/>
    </source>
</evidence>
<dbReference type="SUPFAM" id="SSF55781">
    <property type="entry name" value="GAF domain-like"/>
    <property type="match status" value="1"/>
</dbReference>
<evidence type="ECO:0000256" key="9">
    <source>
        <dbReference type="ARBA" id="ARBA00022842"/>
    </source>
</evidence>
<evidence type="ECO:0000256" key="12">
    <source>
        <dbReference type="ARBA" id="ARBA00047761"/>
    </source>
</evidence>
<keyword evidence="9" id="KW-0460">Magnesium</keyword>
<dbReference type="SMART" id="SM00331">
    <property type="entry name" value="PP2C_SIG"/>
    <property type="match status" value="1"/>
</dbReference>
<keyword evidence="4" id="KW-0479">Metal-binding</keyword>
<dbReference type="SUPFAM" id="SSF55785">
    <property type="entry name" value="PYP-like sensor domain (PAS domain)"/>
    <property type="match status" value="1"/>
</dbReference>
<comment type="catalytic activity">
    <reaction evidence="12">
        <text>O-phospho-L-seryl-[protein] + H2O = L-seryl-[protein] + phosphate</text>
        <dbReference type="Rhea" id="RHEA:20629"/>
        <dbReference type="Rhea" id="RHEA-COMP:9863"/>
        <dbReference type="Rhea" id="RHEA-COMP:11604"/>
        <dbReference type="ChEBI" id="CHEBI:15377"/>
        <dbReference type="ChEBI" id="CHEBI:29999"/>
        <dbReference type="ChEBI" id="CHEBI:43474"/>
        <dbReference type="ChEBI" id="CHEBI:83421"/>
        <dbReference type="EC" id="3.1.3.16"/>
    </reaction>
</comment>
<evidence type="ECO:0000256" key="8">
    <source>
        <dbReference type="ARBA" id="ARBA00022840"/>
    </source>
</evidence>
<dbReference type="Gene3D" id="3.30.450.40">
    <property type="match status" value="1"/>
</dbReference>
<dbReference type="InterPro" id="IPR036890">
    <property type="entry name" value="HATPase_C_sf"/>
</dbReference>